<feature type="compositionally biased region" description="Low complexity" evidence="4">
    <location>
        <begin position="24"/>
        <end position="35"/>
    </location>
</feature>
<evidence type="ECO:0000256" key="1">
    <source>
        <dbReference type="ARBA" id="ARBA00005613"/>
    </source>
</evidence>
<evidence type="ECO:0000256" key="2">
    <source>
        <dbReference type="ARBA" id="ARBA00022723"/>
    </source>
</evidence>
<dbReference type="InterPro" id="IPR004910">
    <property type="entry name" value="Yippee/Mis18/Cereblon"/>
</dbReference>
<proteinExistence type="inferred from homology"/>
<evidence type="ECO:0000256" key="3">
    <source>
        <dbReference type="ARBA" id="ARBA00022833"/>
    </source>
</evidence>
<dbReference type="GO" id="GO:0046872">
    <property type="term" value="F:metal ion binding"/>
    <property type="evidence" value="ECO:0007669"/>
    <property type="project" value="UniProtKB-KW"/>
</dbReference>
<evidence type="ECO:0000313" key="6">
    <source>
        <dbReference type="EMBL" id="KAF2821593.1"/>
    </source>
</evidence>
<keyword evidence="7" id="KW-1185">Reference proteome</keyword>
<dbReference type="InterPro" id="IPR039058">
    <property type="entry name" value="Yippee_fam"/>
</dbReference>
<reference evidence="6" key="1">
    <citation type="journal article" date="2020" name="Stud. Mycol.">
        <title>101 Dothideomycetes genomes: a test case for predicting lifestyles and emergence of pathogens.</title>
        <authorList>
            <person name="Haridas S."/>
            <person name="Albert R."/>
            <person name="Binder M."/>
            <person name="Bloem J."/>
            <person name="Labutti K."/>
            <person name="Salamov A."/>
            <person name="Andreopoulos B."/>
            <person name="Baker S."/>
            <person name="Barry K."/>
            <person name="Bills G."/>
            <person name="Bluhm B."/>
            <person name="Cannon C."/>
            <person name="Castanera R."/>
            <person name="Culley D."/>
            <person name="Daum C."/>
            <person name="Ezra D."/>
            <person name="Gonzalez J."/>
            <person name="Henrissat B."/>
            <person name="Kuo A."/>
            <person name="Liang C."/>
            <person name="Lipzen A."/>
            <person name="Lutzoni F."/>
            <person name="Magnuson J."/>
            <person name="Mondo S."/>
            <person name="Nolan M."/>
            <person name="Ohm R."/>
            <person name="Pangilinan J."/>
            <person name="Park H.-J."/>
            <person name="Ramirez L."/>
            <person name="Alfaro M."/>
            <person name="Sun H."/>
            <person name="Tritt A."/>
            <person name="Yoshinaga Y."/>
            <person name="Zwiers L.-H."/>
            <person name="Turgeon B."/>
            <person name="Goodwin S."/>
            <person name="Spatafora J."/>
            <person name="Crous P."/>
            <person name="Grigoriev I."/>
        </authorList>
    </citation>
    <scope>NUCLEOTIDE SEQUENCE</scope>
    <source>
        <strain evidence="6">CBS 113818</strain>
    </source>
</reference>
<evidence type="ECO:0000259" key="5">
    <source>
        <dbReference type="PROSITE" id="PS51792"/>
    </source>
</evidence>
<dbReference type="EMBL" id="MU006236">
    <property type="protein sequence ID" value="KAF2821593.1"/>
    <property type="molecule type" value="Genomic_DNA"/>
</dbReference>
<dbReference type="PANTHER" id="PTHR13848">
    <property type="entry name" value="PROTEIN YIPPEE-LIKE CG15309-RELATED"/>
    <property type="match status" value="1"/>
</dbReference>
<protein>
    <submittedName>
        <fullName evidence="6">Yippee-domain-containing protein</fullName>
    </submittedName>
</protein>
<evidence type="ECO:0000313" key="7">
    <source>
        <dbReference type="Proteomes" id="UP000799424"/>
    </source>
</evidence>
<organism evidence="6 7">
    <name type="scientific">Ophiobolus disseminans</name>
    <dbReference type="NCBI Taxonomy" id="1469910"/>
    <lineage>
        <taxon>Eukaryota</taxon>
        <taxon>Fungi</taxon>
        <taxon>Dikarya</taxon>
        <taxon>Ascomycota</taxon>
        <taxon>Pezizomycotina</taxon>
        <taxon>Dothideomycetes</taxon>
        <taxon>Pleosporomycetidae</taxon>
        <taxon>Pleosporales</taxon>
        <taxon>Pleosporineae</taxon>
        <taxon>Phaeosphaeriaceae</taxon>
        <taxon>Ophiobolus</taxon>
    </lineage>
</organism>
<feature type="domain" description="Yippee" evidence="5">
    <location>
        <begin position="51"/>
        <end position="169"/>
    </location>
</feature>
<comment type="similarity">
    <text evidence="1">Belongs to the yippee family.</text>
</comment>
<dbReference type="InterPro" id="IPR034751">
    <property type="entry name" value="Yippee"/>
</dbReference>
<feature type="region of interest" description="Disordered" evidence="4">
    <location>
        <begin position="171"/>
        <end position="198"/>
    </location>
</feature>
<dbReference type="OrthoDB" id="6407410at2759"/>
<keyword evidence="2" id="KW-0479">Metal-binding</keyword>
<keyword evidence="3" id="KW-0862">Zinc</keyword>
<evidence type="ECO:0000256" key="4">
    <source>
        <dbReference type="SAM" id="MobiDB-lite"/>
    </source>
</evidence>
<name>A0A6A6ZLF6_9PLEO</name>
<dbReference type="Pfam" id="PF03226">
    <property type="entry name" value="Yippee-Mis18"/>
    <property type="match status" value="1"/>
</dbReference>
<gene>
    <name evidence="6" type="ORF">CC86DRAFT_98313</name>
</gene>
<sequence>MPSSPISLFPLYLLPSIPFRRRSSTSTISPASTPSSSPPQPTGFLSSRTISHLRCHKCLTDLIPTTSIISKGFTGRYGRAYLVAPPPPTSFESGGSLDSTGWAAGDLPNTVTHKPVPRQLVTGAHTVSDISCRNCQTVLGWKYVHAEEDSQRYKIGKFILETRRIVKSSDWAEREMEEEDGGRVKEGAEDDEVQFDSQDDEECEDLFSGIWTAQLARRRKKNRTFGRGG</sequence>
<dbReference type="Proteomes" id="UP000799424">
    <property type="component" value="Unassembled WGS sequence"/>
</dbReference>
<feature type="compositionally biased region" description="Acidic residues" evidence="4">
    <location>
        <begin position="188"/>
        <end position="198"/>
    </location>
</feature>
<accession>A0A6A6ZLF6</accession>
<dbReference type="AlphaFoldDB" id="A0A6A6ZLF6"/>
<dbReference type="PROSITE" id="PS51792">
    <property type="entry name" value="YIPPEE"/>
    <property type="match status" value="1"/>
</dbReference>
<feature type="region of interest" description="Disordered" evidence="4">
    <location>
        <begin position="24"/>
        <end position="43"/>
    </location>
</feature>